<keyword evidence="2" id="KW-1185">Reference proteome</keyword>
<proteinExistence type="predicted"/>
<gene>
    <name evidence="1" type="ORF">SK128_009319</name>
</gene>
<accession>A0AAN8WE04</accession>
<dbReference type="EMBL" id="JAXCGZ010022680">
    <property type="protein sequence ID" value="KAK7027437.1"/>
    <property type="molecule type" value="Genomic_DNA"/>
</dbReference>
<name>A0AAN8WE04_HALRR</name>
<comment type="caution">
    <text evidence="1">The sequence shown here is derived from an EMBL/GenBank/DDBJ whole genome shotgun (WGS) entry which is preliminary data.</text>
</comment>
<organism evidence="1 2">
    <name type="scientific">Halocaridina rubra</name>
    <name type="common">Hawaiian red shrimp</name>
    <dbReference type="NCBI Taxonomy" id="373956"/>
    <lineage>
        <taxon>Eukaryota</taxon>
        <taxon>Metazoa</taxon>
        <taxon>Ecdysozoa</taxon>
        <taxon>Arthropoda</taxon>
        <taxon>Crustacea</taxon>
        <taxon>Multicrustacea</taxon>
        <taxon>Malacostraca</taxon>
        <taxon>Eumalacostraca</taxon>
        <taxon>Eucarida</taxon>
        <taxon>Decapoda</taxon>
        <taxon>Pleocyemata</taxon>
        <taxon>Caridea</taxon>
        <taxon>Atyoidea</taxon>
        <taxon>Atyidae</taxon>
        <taxon>Halocaridina</taxon>
    </lineage>
</organism>
<dbReference type="AlphaFoldDB" id="A0AAN8WE04"/>
<evidence type="ECO:0000313" key="1">
    <source>
        <dbReference type="EMBL" id="KAK7027437.1"/>
    </source>
</evidence>
<sequence length="67" mass="7676">MDGWSPIHPNDVDTRLVSSRCLRFYKYIWRKLKPSEADGIKDAILLDRGAALPMITVTECKDINDPE</sequence>
<reference evidence="1 2" key="1">
    <citation type="submission" date="2023-11" db="EMBL/GenBank/DDBJ databases">
        <title>Halocaridina rubra genome assembly.</title>
        <authorList>
            <person name="Smith C."/>
        </authorList>
    </citation>
    <scope>NUCLEOTIDE SEQUENCE [LARGE SCALE GENOMIC DNA]</scope>
    <source>
        <strain evidence="1">EP-1</strain>
        <tissue evidence="1">Whole</tissue>
    </source>
</reference>
<dbReference type="Proteomes" id="UP001381693">
    <property type="component" value="Unassembled WGS sequence"/>
</dbReference>
<evidence type="ECO:0000313" key="2">
    <source>
        <dbReference type="Proteomes" id="UP001381693"/>
    </source>
</evidence>
<protein>
    <submittedName>
        <fullName evidence="1">Uncharacterized protein</fullName>
    </submittedName>
</protein>